<dbReference type="EMBL" id="JBBLZC010000001">
    <property type="protein sequence ID" value="MEK0081966.1"/>
    <property type="molecule type" value="Genomic_DNA"/>
</dbReference>
<proteinExistence type="predicted"/>
<dbReference type="RefSeq" id="WP_418157806.1">
    <property type="nucleotide sequence ID" value="NZ_JBBLZC010000001.1"/>
</dbReference>
<keyword evidence="2" id="KW-1185">Reference proteome</keyword>
<sequence length="87" mass="9268">MSSIVLSLSDLVRDANGEVVLFNDSGLRSLAVSTDAVVVAEGEAGRHVTAAGEDVSGFRYVAFDNGLKLFYQPGLDLILIQERSPDL</sequence>
<name>A0ABU8XL96_9PROT</name>
<comment type="caution">
    <text evidence="1">The sequence shown here is derived from an EMBL/GenBank/DDBJ whole genome shotgun (WGS) entry which is preliminary data.</text>
</comment>
<evidence type="ECO:0000313" key="2">
    <source>
        <dbReference type="Proteomes" id="UP001375743"/>
    </source>
</evidence>
<protein>
    <submittedName>
        <fullName evidence="1">Uncharacterized protein</fullName>
    </submittedName>
</protein>
<dbReference type="Proteomes" id="UP001375743">
    <property type="component" value="Unassembled WGS sequence"/>
</dbReference>
<gene>
    <name evidence="1" type="ORF">U1T56_02290</name>
</gene>
<evidence type="ECO:0000313" key="1">
    <source>
        <dbReference type="EMBL" id="MEK0081966.1"/>
    </source>
</evidence>
<accession>A0ABU8XL96</accession>
<reference evidence="1 2" key="1">
    <citation type="submission" date="2024-01" db="EMBL/GenBank/DDBJ databases">
        <title>Multi-omics insights into the function and evolution of sodium benzoate biodegradation pathways in Benzoatithermus flavus gen. nov., sp. nov. from hot spring.</title>
        <authorList>
            <person name="Hu C.-J."/>
            <person name="Li W.-J."/>
        </authorList>
    </citation>
    <scope>NUCLEOTIDE SEQUENCE [LARGE SCALE GENOMIC DNA]</scope>
    <source>
        <strain evidence="1 2">SYSU G07066</strain>
    </source>
</reference>
<organism evidence="1 2">
    <name type="scientific">Benzoatithermus flavus</name>
    <dbReference type="NCBI Taxonomy" id="3108223"/>
    <lineage>
        <taxon>Bacteria</taxon>
        <taxon>Pseudomonadati</taxon>
        <taxon>Pseudomonadota</taxon>
        <taxon>Alphaproteobacteria</taxon>
        <taxon>Geminicoccales</taxon>
        <taxon>Geminicoccaceae</taxon>
        <taxon>Benzoatithermus</taxon>
    </lineage>
</organism>